<feature type="non-terminal residue" evidence="1">
    <location>
        <position position="121"/>
    </location>
</feature>
<protein>
    <submittedName>
        <fullName evidence="1">Uncharacterized protein</fullName>
    </submittedName>
</protein>
<name>A0AA35RZ82_GEOBA</name>
<dbReference type="Proteomes" id="UP001174909">
    <property type="component" value="Unassembled WGS sequence"/>
</dbReference>
<evidence type="ECO:0000313" key="2">
    <source>
        <dbReference type="Proteomes" id="UP001174909"/>
    </source>
</evidence>
<keyword evidence="2" id="KW-1185">Reference proteome</keyword>
<sequence>MDCIIVTYQKIQYTVLRSNIIHIKFTQMITVYILACGSFSCCLNHFSAMSVTLNEIPPKLSYSTYSFFLLDLKTVVGDGELFFKSFNFITQTPDGDVGLPFVVINFTKVFLCRKFYYFCSR</sequence>
<proteinExistence type="predicted"/>
<organism evidence="1 2">
    <name type="scientific">Geodia barretti</name>
    <name type="common">Barrett's horny sponge</name>
    <dbReference type="NCBI Taxonomy" id="519541"/>
    <lineage>
        <taxon>Eukaryota</taxon>
        <taxon>Metazoa</taxon>
        <taxon>Porifera</taxon>
        <taxon>Demospongiae</taxon>
        <taxon>Heteroscleromorpha</taxon>
        <taxon>Tetractinellida</taxon>
        <taxon>Astrophorina</taxon>
        <taxon>Geodiidae</taxon>
        <taxon>Geodia</taxon>
    </lineage>
</organism>
<evidence type="ECO:0000313" key="1">
    <source>
        <dbReference type="EMBL" id="CAI8019954.1"/>
    </source>
</evidence>
<accession>A0AA35RZ82</accession>
<dbReference type="AlphaFoldDB" id="A0AA35RZ82"/>
<comment type="caution">
    <text evidence="1">The sequence shown here is derived from an EMBL/GenBank/DDBJ whole genome shotgun (WGS) entry which is preliminary data.</text>
</comment>
<gene>
    <name evidence="1" type="ORF">GBAR_LOCUS11950</name>
</gene>
<dbReference type="EMBL" id="CASHTH010001790">
    <property type="protein sequence ID" value="CAI8019954.1"/>
    <property type="molecule type" value="Genomic_DNA"/>
</dbReference>
<reference evidence="1" key="1">
    <citation type="submission" date="2023-03" db="EMBL/GenBank/DDBJ databases">
        <authorList>
            <person name="Steffen K."/>
            <person name="Cardenas P."/>
        </authorList>
    </citation>
    <scope>NUCLEOTIDE SEQUENCE</scope>
</reference>